<evidence type="ECO:0000256" key="4">
    <source>
        <dbReference type="ARBA" id="ARBA00022692"/>
    </source>
</evidence>
<feature type="transmembrane region" description="Helical" evidence="8">
    <location>
        <begin position="444"/>
        <end position="463"/>
    </location>
</feature>
<comment type="caution">
    <text evidence="9">The sequence shown here is derived from an EMBL/GenBank/DDBJ whole genome shotgun (WGS) entry which is preliminary data.</text>
</comment>
<evidence type="ECO:0000256" key="8">
    <source>
        <dbReference type="SAM" id="Phobius"/>
    </source>
</evidence>
<keyword evidence="4 8" id="KW-0812">Transmembrane</keyword>
<dbReference type="InterPro" id="IPR003445">
    <property type="entry name" value="Cat_transpt"/>
</dbReference>
<evidence type="ECO:0000313" key="10">
    <source>
        <dbReference type="Proteomes" id="UP000266389"/>
    </source>
</evidence>
<dbReference type="EMBL" id="PHFL01000065">
    <property type="protein sequence ID" value="RFM23411.1"/>
    <property type="molecule type" value="Genomic_DNA"/>
</dbReference>
<name>A0A395LY79_9BACT</name>
<feature type="transmembrane region" description="Helical" evidence="8">
    <location>
        <begin position="34"/>
        <end position="55"/>
    </location>
</feature>
<accession>A0A395LY79</accession>
<dbReference type="GO" id="GO:0008324">
    <property type="term" value="F:monoatomic cation transmembrane transporter activity"/>
    <property type="evidence" value="ECO:0007669"/>
    <property type="project" value="InterPro"/>
</dbReference>
<feature type="transmembrane region" description="Helical" evidence="8">
    <location>
        <begin position="61"/>
        <end position="83"/>
    </location>
</feature>
<evidence type="ECO:0000256" key="3">
    <source>
        <dbReference type="ARBA" id="ARBA00022475"/>
    </source>
</evidence>
<feature type="transmembrane region" description="Helical" evidence="8">
    <location>
        <begin position="313"/>
        <end position="333"/>
    </location>
</feature>
<organism evidence="9 10">
    <name type="scientific">Candidatus Thermochlorobacter aerophilus</name>
    <dbReference type="NCBI Taxonomy" id="1868324"/>
    <lineage>
        <taxon>Bacteria</taxon>
        <taxon>Pseudomonadati</taxon>
        <taxon>Chlorobiota</taxon>
        <taxon>Chlorobiia</taxon>
        <taxon>Chlorobiales</taxon>
        <taxon>Candidatus Thermochlorobacteriaceae</taxon>
        <taxon>Candidatus Thermochlorobacter</taxon>
    </lineage>
</organism>
<keyword evidence="2" id="KW-0813">Transport</keyword>
<dbReference type="AlphaFoldDB" id="A0A395LY79"/>
<dbReference type="Gene3D" id="1.20.120.350">
    <property type="entry name" value="Voltage-gated potassium channels. Chain C"/>
    <property type="match status" value="1"/>
</dbReference>
<feature type="transmembrane region" description="Helical" evidence="8">
    <location>
        <begin position="345"/>
        <end position="374"/>
    </location>
</feature>
<feature type="transmembrane region" description="Helical" evidence="8">
    <location>
        <begin position="541"/>
        <end position="562"/>
    </location>
</feature>
<feature type="transmembrane region" description="Helical" evidence="8">
    <location>
        <begin position="278"/>
        <end position="301"/>
    </location>
</feature>
<feature type="transmembrane region" description="Helical" evidence="8">
    <location>
        <begin position="470"/>
        <end position="489"/>
    </location>
</feature>
<evidence type="ECO:0000256" key="6">
    <source>
        <dbReference type="ARBA" id="ARBA00023065"/>
    </source>
</evidence>
<evidence type="ECO:0000256" key="5">
    <source>
        <dbReference type="ARBA" id="ARBA00022989"/>
    </source>
</evidence>
<dbReference type="PANTHER" id="PTHR32024:SF1">
    <property type="entry name" value="KTR SYSTEM POTASSIUM UPTAKE PROTEIN B"/>
    <property type="match status" value="1"/>
</dbReference>
<gene>
    <name evidence="9" type="ORF">D0433_10780</name>
</gene>
<feature type="transmembrane region" description="Helical" evidence="8">
    <location>
        <begin position="227"/>
        <end position="250"/>
    </location>
</feature>
<reference evidence="9 10" key="1">
    <citation type="journal article" date="2011" name="ISME J.">
        <title>Community ecology of hot spring cyanobacterial mats: predominant populations and their functional potential.</title>
        <authorList>
            <person name="Klatt C.G."/>
            <person name="Wood J.M."/>
            <person name="Rusch D.B."/>
            <person name="Bateson M.M."/>
            <person name="Hamamura N."/>
            <person name="Heidelberg J.F."/>
            <person name="Grossman A.R."/>
            <person name="Bhaya D."/>
            <person name="Cohan F.M."/>
            <person name="Kuhl M."/>
            <person name="Bryant D.A."/>
            <person name="Ward D.M."/>
        </authorList>
    </citation>
    <scope>NUCLEOTIDE SEQUENCE [LARGE SCALE GENOMIC DNA]</scope>
    <source>
        <strain evidence="9">OS</strain>
    </source>
</reference>
<comment type="subcellular location">
    <subcellularLocation>
        <location evidence="1">Cell membrane</location>
        <topology evidence="1">Multi-pass membrane protein</topology>
    </subcellularLocation>
</comment>
<protein>
    <submittedName>
        <fullName evidence="9">ATPase</fullName>
    </submittedName>
</protein>
<feature type="transmembrane region" description="Helical" evidence="8">
    <location>
        <begin position="386"/>
        <end position="409"/>
    </location>
</feature>
<evidence type="ECO:0000256" key="7">
    <source>
        <dbReference type="ARBA" id="ARBA00023136"/>
    </source>
</evidence>
<sequence>MLEPIAQERTLRLKTITDWIDTHRQTLLKTIDKLLIVLGIIAVLSLVARIGFFLSPEQEKWASYLELTMLYLFALQAFLKLVLSPSKVEHLKKHWLELSIFTVILLYLLFPFAVERMLTSLNPQLTPENLTSLYLVITQFFVILALLPATLRYSASVMTANIQPATILLASFLLLTVVGTGFLLLPKATAGEPIAVIDALFMATSAVCVTGLVTLDVATAFSHTGHWILLVLIQIGGLGIMTLTTFFAAAAGTSARLKEYIALRELIGEESLGKIRLILLQIGLYTTVVEAIGAVLIYHTLNLDEVQLPMSSAFFAGFHAISAFCNAGFALLPENLAAPMCKDNLLFLSVIMCLVVIGGLGFPALASLSGFVFAKLRREPNARLSIHAKLVFLTSAILIGLGTVGIYALEASHTMKEMSIGEGLFAACFHSIVARTAGFNTLDIGALATPTLFLIVALMWIGASPSSTGGGIKTTTAALAILNIVAIASGKTKIELFRRRIPDRVITRAFSTTLLSLLYIVMALFILLITEQEKNFKFEALLFEVVSAVSTVGLSTGITSELSNAGKLVIIVSMLVGRVGFLNVIIALMRQQSRASYDYAEETVLVS</sequence>
<feature type="transmembrane region" description="Helical" evidence="8">
    <location>
        <begin position="95"/>
        <end position="113"/>
    </location>
</feature>
<dbReference type="InterPro" id="IPR027359">
    <property type="entry name" value="Volt_channel_dom_sf"/>
</dbReference>
<dbReference type="GO" id="GO:0030001">
    <property type="term" value="P:metal ion transport"/>
    <property type="evidence" value="ECO:0007669"/>
    <property type="project" value="UniProtKB-ARBA"/>
</dbReference>
<feature type="transmembrane region" description="Helical" evidence="8">
    <location>
        <begin position="167"/>
        <end position="188"/>
    </location>
</feature>
<keyword evidence="7 8" id="KW-0472">Membrane</keyword>
<dbReference type="GO" id="GO:0005886">
    <property type="term" value="C:plasma membrane"/>
    <property type="evidence" value="ECO:0007669"/>
    <property type="project" value="UniProtKB-SubCell"/>
</dbReference>
<feature type="transmembrane region" description="Helical" evidence="8">
    <location>
        <begin position="133"/>
        <end position="155"/>
    </location>
</feature>
<evidence type="ECO:0000256" key="1">
    <source>
        <dbReference type="ARBA" id="ARBA00004651"/>
    </source>
</evidence>
<keyword evidence="3" id="KW-1003">Cell membrane</keyword>
<keyword evidence="6" id="KW-0406">Ion transport</keyword>
<dbReference type="Proteomes" id="UP000266389">
    <property type="component" value="Unassembled WGS sequence"/>
</dbReference>
<evidence type="ECO:0000313" key="9">
    <source>
        <dbReference type="EMBL" id="RFM23411.1"/>
    </source>
</evidence>
<proteinExistence type="predicted"/>
<dbReference type="Pfam" id="PF02386">
    <property type="entry name" value="TrkH"/>
    <property type="match status" value="1"/>
</dbReference>
<dbReference type="PANTHER" id="PTHR32024">
    <property type="entry name" value="TRK SYSTEM POTASSIUM UPTAKE PROTEIN TRKG-RELATED"/>
    <property type="match status" value="1"/>
</dbReference>
<evidence type="ECO:0000256" key="2">
    <source>
        <dbReference type="ARBA" id="ARBA00022448"/>
    </source>
</evidence>
<keyword evidence="5 8" id="KW-1133">Transmembrane helix</keyword>
<feature type="transmembrane region" description="Helical" evidence="8">
    <location>
        <begin position="568"/>
        <end position="589"/>
    </location>
</feature>
<feature type="transmembrane region" description="Helical" evidence="8">
    <location>
        <begin position="509"/>
        <end position="529"/>
    </location>
</feature>
<feature type="transmembrane region" description="Helical" evidence="8">
    <location>
        <begin position="194"/>
        <end position="215"/>
    </location>
</feature>